<organism evidence="2 3">
    <name type="scientific">Segatella hominis</name>
    <dbReference type="NCBI Taxonomy" id="2518605"/>
    <lineage>
        <taxon>Bacteria</taxon>
        <taxon>Pseudomonadati</taxon>
        <taxon>Bacteroidota</taxon>
        <taxon>Bacteroidia</taxon>
        <taxon>Bacteroidales</taxon>
        <taxon>Prevotellaceae</taxon>
        <taxon>Segatella</taxon>
    </lineage>
</organism>
<name>A0A4Y8VJB6_9BACT</name>
<keyword evidence="1" id="KW-0732">Signal</keyword>
<sequence>MSTYRKWVLCFLGMNLMFVPSLVFAQRNDEATERLGKALEYFTSQKYHECLMIMQDLEKQYRLNPRYKAYLGVCYYYEWDYEHANKYLTEAIPQLALFSPHERSFYYWANAESLFYLQKYKEAIPMYEAMLPLCYENEKPDAYYRLGFCHLFMENWVGAWNEFLKAQDAYQKYRDTPDMQARIIQVSHMLDGLKPKVIGIVISDLLK</sequence>
<dbReference type="OrthoDB" id="1074845at2"/>
<reference evidence="2 3" key="1">
    <citation type="submission" date="2019-02" db="EMBL/GenBank/DDBJ databases">
        <title>Draft Genome Sequence of the Prevotella sp. BCRC 81118, Isolated from Human Feces.</title>
        <authorList>
            <person name="Huang C.-H."/>
        </authorList>
    </citation>
    <scope>NUCLEOTIDE SEQUENCE [LARGE SCALE GENOMIC DNA]</scope>
    <source>
        <strain evidence="2 3">BCRC 81118</strain>
    </source>
</reference>
<keyword evidence="3" id="KW-1185">Reference proteome</keyword>
<dbReference type="Gene3D" id="1.25.40.10">
    <property type="entry name" value="Tetratricopeptide repeat domain"/>
    <property type="match status" value="2"/>
</dbReference>
<evidence type="ECO:0008006" key="4">
    <source>
        <dbReference type="Google" id="ProtNLM"/>
    </source>
</evidence>
<accession>A0A4Y8VJB6</accession>
<dbReference type="InterPro" id="IPR011990">
    <property type="entry name" value="TPR-like_helical_dom_sf"/>
</dbReference>
<dbReference type="RefSeq" id="WP_134843524.1">
    <property type="nucleotide sequence ID" value="NZ_SGVY01000020.1"/>
</dbReference>
<dbReference type="AlphaFoldDB" id="A0A4Y8VJB6"/>
<evidence type="ECO:0000256" key="1">
    <source>
        <dbReference type="SAM" id="SignalP"/>
    </source>
</evidence>
<evidence type="ECO:0000313" key="2">
    <source>
        <dbReference type="EMBL" id="TFH80530.1"/>
    </source>
</evidence>
<dbReference type="Proteomes" id="UP000297872">
    <property type="component" value="Unassembled WGS sequence"/>
</dbReference>
<feature type="chain" id="PRO_5021301159" description="Tetratricopeptide repeat protein" evidence="1">
    <location>
        <begin position="26"/>
        <end position="207"/>
    </location>
</feature>
<feature type="signal peptide" evidence="1">
    <location>
        <begin position="1"/>
        <end position="25"/>
    </location>
</feature>
<comment type="caution">
    <text evidence="2">The sequence shown here is derived from an EMBL/GenBank/DDBJ whole genome shotgun (WGS) entry which is preliminary data.</text>
</comment>
<proteinExistence type="predicted"/>
<gene>
    <name evidence="2" type="ORF">EXN75_08860</name>
</gene>
<dbReference type="EMBL" id="SGVY01000020">
    <property type="protein sequence ID" value="TFH80530.1"/>
    <property type="molecule type" value="Genomic_DNA"/>
</dbReference>
<dbReference type="GeneID" id="302995396"/>
<evidence type="ECO:0000313" key="3">
    <source>
        <dbReference type="Proteomes" id="UP000297872"/>
    </source>
</evidence>
<protein>
    <recommendedName>
        <fullName evidence="4">Tetratricopeptide repeat protein</fullName>
    </recommendedName>
</protein>
<dbReference type="SUPFAM" id="SSF48452">
    <property type="entry name" value="TPR-like"/>
    <property type="match status" value="1"/>
</dbReference>